<evidence type="ECO:0000313" key="1">
    <source>
        <dbReference type="EMBL" id="CAF1048830.1"/>
    </source>
</evidence>
<name>A0A8S2E0L4_9BILA</name>
<feature type="non-terminal residue" evidence="1">
    <location>
        <position position="1"/>
    </location>
</feature>
<dbReference type="EMBL" id="CAJOBA010007941">
    <property type="protein sequence ID" value="CAF3816335.1"/>
    <property type="molecule type" value="Genomic_DNA"/>
</dbReference>
<dbReference type="EMBL" id="CAJNOK010007929">
    <property type="protein sequence ID" value="CAF1048830.1"/>
    <property type="molecule type" value="Genomic_DNA"/>
</dbReference>
<evidence type="ECO:0000313" key="3">
    <source>
        <dbReference type="Proteomes" id="UP000677228"/>
    </source>
</evidence>
<protein>
    <submittedName>
        <fullName evidence="1">Uncharacterized protein</fullName>
    </submittedName>
</protein>
<organism evidence="1 3">
    <name type="scientific">Didymodactylos carnosus</name>
    <dbReference type="NCBI Taxonomy" id="1234261"/>
    <lineage>
        <taxon>Eukaryota</taxon>
        <taxon>Metazoa</taxon>
        <taxon>Spiralia</taxon>
        <taxon>Gnathifera</taxon>
        <taxon>Rotifera</taxon>
        <taxon>Eurotatoria</taxon>
        <taxon>Bdelloidea</taxon>
        <taxon>Philodinida</taxon>
        <taxon>Philodinidae</taxon>
        <taxon>Didymodactylos</taxon>
    </lineage>
</organism>
<reference evidence="1" key="1">
    <citation type="submission" date="2021-02" db="EMBL/GenBank/DDBJ databases">
        <authorList>
            <person name="Nowell W R."/>
        </authorList>
    </citation>
    <scope>NUCLEOTIDE SEQUENCE</scope>
</reference>
<dbReference type="Proteomes" id="UP000682733">
    <property type="component" value="Unassembled WGS sequence"/>
</dbReference>
<dbReference type="Proteomes" id="UP000677228">
    <property type="component" value="Unassembled WGS sequence"/>
</dbReference>
<gene>
    <name evidence="1" type="ORF">OVA965_LOCUS16860</name>
    <name evidence="2" type="ORF">TMI583_LOCUS16870</name>
</gene>
<evidence type="ECO:0000313" key="2">
    <source>
        <dbReference type="EMBL" id="CAF3816335.1"/>
    </source>
</evidence>
<proteinExistence type="predicted"/>
<sequence>VPISRMQFGFAINNSKESSSDNDSGTIVRNKFPSHIISAVLKVSSLALDFVQTKISITFRYSNELKPLSSDNKDEID</sequence>
<accession>A0A8S2E0L4</accession>
<dbReference type="AlphaFoldDB" id="A0A8S2E0L4"/>
<comment type="caution">
    <text evidence="1">The sequence shown here is derived from an EMBL/GenBank/DDBJ whole genome shotgun (WGS) entry which is preliminary data.</text>
</comment>